<organism evidence="2">
    <name type="scientific">marine sediment metagenome</name>
    <dbReference type="NCBI Taxonomy" id="412755"/>
    <lineage>
        <taxon>unclassified sequences</taxon>
        <taxon>metagenomes</taxon>
        <taxon>ecological metagenomes</taxon>
    </lineage>
</organism>
<evidence type="ECO:0000313" key="2">
    <source>
        <dbReference type="EMBL" id="KKN47609.1"/>
    </source>
</evidence>
<comment type="caution">
    <text evidence="2">The sequence shown here is derived from an EMBL/GenBank/DDBJ whole genome shotgun (WGS) entry which is preliminary data.</text>
</comment>
<dbReference type="Pfam" id="PF00534">
    <property type="entry name" value="Glycos_transf_1"/>
    <property type="match status" value="1"/>
</dbReference>
<feature type="domain" description="Glycosyl transferase family 1" evidence="1">
    <location>
        <begin position="167"/>
        <end position="325"/>
    </location>
</feature>
<dbReference type="PANTHER" id="PTHR12526">
    <property type="entry name" value="GLYCOSYLTRANSFERASE"/>
    <property type="match status" value="1"/>
</dbReference>
<dbReference type="EMBL" id="LAZR01001266">
    <property type="protein sequence ID" value="KKN47609.1"/>
    <property type="molecule type" value="Genomic_DNA"/>
</dbReference>
<reference evidence="2" key="1">
    <citation type="journal article" date="2015" name="Nature">
        <title>Complex archaea that bridge the gap between prokaryotes and eukaryotes.</title>
        <authorList>
            <person name="Spang A."/>
            <person name="Saw J.H."/>
            <person name="Jorgensen S.L."/>
            <person name="Zaremba-Niedzwiedzka K."/>
            <person name="Martijn J."/>
            <person name="Lind A.E."/>
            <person name="van Eijk R."/>
            <person name="Schleper C."/>
            <person name="Guy L."/>
            <person name="Ettema T.J."/>
        </authorList>
    </citation>
    <scope>NUCLEOTIDE SEQUENCE</scope>
</reference>
<dbReference type="GO" id="GO:0016757">
    <property type="term" value="F:glycosyltransferase activity"/>
    <property type="evidence" value="ECO:0007669"/>
    <property type="project" value="InterPro"/>
</dbReference>
<protein>
    <recommendedName>
        <fullName evidence="1">Glycosyl transferase family 1 domain-containing protein</fullName>
    </recommendedName>
</protein>
<dbReference type="SUPFAM" id="SSF53756">
    <property type="entry name" value="UDP-Glycosyltransferase/glycogen phosphorylase"/>
    <property type="match status" value="1"/>
</dbReference>
<dbReference type="InterPro" id="IPR001296">
    <property type="entry name" value="Glyco_trans_1"/>
</dbReference>
<dbReference type="AlphaFoldDB" id="A0A0F9QYJ4"/>
<sequence length="350" mass="39237">MTNNSITPIKVAHVLAGANQGGAENFYTRLVCELAAEKEFVQYAFTRAHKIRQHAFAAANVEMHAFKFGSLVHFIDHYKYRKALKSIKPDIVMTYMNRATSLTPAGDYKLVARLGHYYDIKYYKHCDYWVGITKGICDYLINSGLPAHRVVHIPNFVNETASESIARESFSTPAGVPILFALGRLHTHKGFDILLKALAKIDTDAVLWLAGDGPEKESLQQLANQLGITERVRFLGWQSDVNALMQTADLFICPSRHEGLGSIIIEAWFNKCPMIATASQGPSELITDQKNGLVTPIDDVTALASAIKTLLANPNQAKQLAEHGYLEYQQKYSRDRIIEQYKDFFKLITQ</sequence>
<evidence type="ECO:0000259" key="1">
    <source>
        <dbReference type="Pfam" id="PF00534"/>
    </source>
</evidence>
<name>A0A0F9QYJ4_9ZZZZ</name>
<accession>A0A0F9QYJ4</accession>
<proteinExistence type="predicted"/>
<dbReference type="Gene3D" id="3.40.50.2000">
    <property type="entry name" value="Glycogen Phosphorylase B"/>
    <property type="match status" value="2"/>
</dbReference>
<gene>
    <name evidence="2" type="ORF">LCGC14_0661150</name>
</gene>
<dbReference type="CDD" id="cd03811">
    <property type="entry name" value="GT4_GT28_WabH-like"/>
    <property type="match status" value="1"/>
</dbReference>